<keyword evidence="4" id="KW-1185">Reference proteome</keyword>
<feature type="transmembrane region" description="Helical" evidence="2">
    <location>
        <begin position="115"/>
        <end position="137"/>
    </location>
</feature>
<dbReference type="EMBL" id="SOAW01000001">
    <property type="protein sequence ID" value="TDT32695.1"/>
    <property type="molecule type" value="Genomic_DNA"/>
</dbReference>
<keyword evidence="2" id="KW-1133">Transmembrane helix</keyword>
<evidence type="ECO:0000313" key="4">
    <source>
        <dbReference type="Proteomes" id="UP000295371"/>
    </source>
</evidence>
<feature type="region of interest" description="Disordered" evidence="1">
    <location>
        <begin position="1"/>
        <end position="20"/>
    </location>
</feature>
<feature type="transmembrane region" description="Helical" evidence="2">
    <location>
        <begin position="79"/>
        <end position="95"/>
    </location>
</feature>
<organism evidence="3 4">
    <name type="scientific">Naumannella halotolerans</name>
    <dbReference type="NCBI Taxonomy" id="993414"/>
    <lineage>
        <taxon>Bacteria</taxon>
        <taxon>Bacillati</taxon>
        <taxon>Actinomycetota</taxon>
        <taxon>Actinomycetes</taxon>
        <taxon>Propionibacteriales</taxon>
        <taxon>Propionibacteriaceae</taxon>
        <taxon>Naumannella</taxon>
    </lineage>
</organism>
<reference evidence="3 4" key="1">
    <citation type="submission" date="2019-03" db="EMBL/GenBank/DDBJ databases">
        <title>Genomic Encyclopedia of Archaeal and Bacterial Type Strains, Phase II (KMG-II): from individual species to whole genera.</title>
        <authorList>
            <person name="Goeker M."/>
        </authorList>
    </citation>
    <scope>NUCLEOTIDE SEQUENCE [LARGE SCALE GENOMIC DNA]</scope>
    <source>
        <strain evidence="3 4">DSM 24323</strain>
    </source>
</reference>
<dbReference type="Pfam" id="PF11361">
    <property type="entry name" value="DUF3159"/>
    <property type="match status" value="1"/>
</dbReference>
<evidence type="ECO:0000256" key="2">
    <source>
        <dbReference type="SAM" id="Phobius"/>
    </source>
</evidence>
<dbReference type="InterPro" id="IPR016566">
    <property type="entry name" value="UCP010219"/>
</dbReference>
<feature type="compositionally biased region" description="Polar residues" evidence="1">
    <location>
        <begin position="1"/>
        <end position="15"/>
    </location>
</feature>
<feature type="transmembrane region" description="Helical" evidence="2">
    <location>
        <begin position="158"/>
        <end position="177"/>
    </location>
</feature>
<proteinExistence type="predicted"/>
<gene>
    <name evidence="3" type="ORF">CLV29_0280</name>
</gene>
<keyword evidence="2" id="KW-0812">Transmembrane</keyword>
<protein>
    <submittedName>
        <fullName evidence="3">Uncharacterized protein DUF3159</fullName>
    </submittedName>
</protein>
<feature type="transmembrane region" description="Helical" evidence="2">
    <location>
        <begin position="53"/>
        <end position="72"/>
    </location>
</feature>
<evidence type="ECO:0000313" key="3">
    <source>
        <dbReference type="EMBL" id="TDT32695.1"/>
    </source>
</evidence>
<sequence length="258" mass="27202">MIGVNQQPTGNSTEPSDADSLASILGGRRAAVEATLPTLAFLIGWGLSGGNVGIGAIAAVVLGVAIAIWALYRGRKPRAVLLGLLGVAIASIIALRTGRAADFFLLQILSNIASALAWSVSIVIRRPLLGLIVGSLLRQGPQWRKDPALSRAYHRASWVWVGQYMVRIVVFGTLWLANLPVALGIARAVLTWPLVAACVAGSWWVLRRSLPAGHPGIRHPVVPGETKTPTNPPADGERPPASTAEQPHAPTVSGTEER</sequence>
<feature type="region of interest" description="Disordered" evidence="1">
    <location>
        <begin position="217"/>
        <end position="258"/>
    </location>
</feature>
<dbReference type="OrthoDB" id="5244221at2"/>
<dbReference type="AlphaFoldDB" id="A0A4R7J680"/>
<name>A0A4R7J680_9ACTN</name>
<keyword evidence="2" id="KW-0472">Membrane</keyword>
<evidence type="ECO:0000256" key="1">
    <source>
        <dbReference type="SAM" id="MobiDB-lite"/>
    </source>
</evidence>
<accession>A0A4R7J680</accession>
<comment type="caution">
    <text evidence="3">The sequence shown here is derived from an EMBL/GenBank/DDBJ whole genome shotgun (WGS) entry which is preliminary data.</text>
</comment>
<dbReference type="Proteomes" id="UP000295371">
    <property type="component" value="Unassembled WGS sequence"/>
</dbReference>
<feature type="transmembrane region" description="Helical" evidence="2">
    <location>
        <begin position="189"/>
        <end position="206"/>
    </location>
</feature>